<dbReference type="Gene3D" id="3.40.50.720">
    <property type="entry name" value="NAD(P)-binding Rossmann-like Domain"/>
    <property type="match status" value="1"/>
</dbReference>
<dbReference type="InterPro" id="IPR036291">
    <property type="entry name" value="NAD(P)-bd_dom_sf"/>
</dbReference>
<protein>
    <submittedName>
        <fullName evidence="2">Gfo/Idh/MocA family oxidoreductase</fullName>
    </submittedName>
</protein>
<reference evidence="2" key="1">
    <citation type="submission" date="2023-07" db="EMBL/GenBank/DDBJ databases">
        <authorList>
            <person name="Kim M.K."/>
        </authorList>
    </citation>
    <scope>NUCLEOTIDE SEQUENCE</scope>
    <source>
        <strain evidence="2">CA1-15</strain>
    </source>
</reference>
<name>A0ABT8ZT70_9SPHN</name>
<gene>
    <name evidence="2" type="ORF">Q5H94_00335</name>
</gene>
<proteinExistence type="predicted"/>
<dbReference type="InterPro" id="IPR050463">
    <property type="entry name" value="Gfo/Idh/MocA_oxidrdct_glycsds"/>
</dbReference>
<dbReference type="InterPro" id="IPR000683">
    <property type="entry name" value="Gfo/Idh/MocA-like_OxRdtase_N"/>
</dbReference>
<dbReference type="Pfam" id="PF01408">
    <property type="entry name" value="GFO_IDH_MocA"/>
    <property type="match status" value="1"/>
</dbReference>
<evidence type="ECO:0000259" key="1">
    <source>
        <dbReference type="Pfam" id="PF01408"/>
    </source>
</evidence>
<comment type="caution">
    <text evidence="2">The sequence shown here is derived from an EMBL/GenBank/DDBJ whole genome shotgun (WGS) entry which is preliminary data.</text>
</comment>
<feature type="domain" description="Gfo/Idh/MocA-like oxidoreductase N-terminal" evidence="1">
    <location>
        <begin position="9"/>
        <end position="119"/>
    </location>
</feature>
<dbReference type="Proteomes" id="UP001176468">
    <property type="component" value="Unassembled WGS sequence"/>
</dbReference>
<keyword evidence="3" id="KW-1185">Reference proteome</keyword>
<dbReference type="EMBL" id="JAUQSZ010000001">
    <property type="protein sequence ID" value="MDO7840760.1"/>
    <property type="molecule type" value="Genomic_DNA"/>
</dbReference>
<organism evidence="2 3">
    <name type="scientific">Sphingomonas immobilis</name>
    <dbReference type="NCBI Taxonomy" id="3063997"/>
    <lineage>
        <taxon>Bacteria</taxon>
        <taxon>Pseudomonadati</taxon>
        <taxon>Pseudomonadota</taxon>
        <taxon>Alphaproteobacteria</taxon>
        <taxon>Sphingomonadales</taxon>
        <taxon>Sphingomonadaceae</taxon>
        <taxon>Sphingomonas</taxon>
    </lineage>
</organism>
<evidence type="ECO:0000313" key="2">
    <source>
        <dbReference type="EMBL" id="MDO7840760.1"/>
    </source>
</evidence>
<dbReference type="PANTHER" id="PTHR43818:SF7">
    <property type="entry name" value="DEHYDROGENASE"/>
    <property type="match status" value="1"/>
</dbReference>
<accession>A0ABT8ZT70</accession>
<dbReference type="RefSeq" id="WP_304558971.1">
    <property type="nucleotide sequence ID" value="NZ_JAUQSZ010000001.1"/>
</dbReference>
<dbReference type="SUPFAM" id="SSF51735">
    <property type="entry name" value="NAD(P)-binding Rossmann-fold domains"/>
    <property type="match status" value="1"/>
</dbReference>
<sequence>MPQSPETPLRLGIVGIGKIARDQHLPSIAASPDFTLVAAASRHATVDGCANFPTIEAMLADGPTIDAVSICTPPHGRDRMVRAALAAGKHVMIEKPPGATVAEIAPLRHHAEAAGLTLFASWHSREAAGVDAARAWLADRTIRRAAITWREDIRVWHPGQDWILEAGGFGVFDPGINALSIATAILPLDLCVDGGTIAVPENRASPIAARIAMRLPGGAPVSLDLDFLQTGQQSWNIEVETDAGTLVLTEGGKRLFVDGAEQATGPDAGEYPRLYRRFATLIRGGRSDVDLRPLQLVADAFLVSRQERVAPFDF</sequence>
<dbReference type="Gene3D" id="3.30.360.10">
    <property type="entry name" value="Dihydrodipicolinate Reductase, domain 2"/>
    <property type="match status" value="1"/>
</dbReference>
<dbReference type="PANTHER" id="PTHR43818">
    <property type="entry name" value="BCDNA.GH03377"/>
    <property type="match status" value="1"/>
</dbReference>
<evidence type="ECO:0000313" key="3">
    <source>
        <dbReference type="Proteomes" id="UP001176468"/>
    </source>
</evidence>